<keyword evidence="8" id="KW-1185">Reference proteome</keyword>
<dbReference type="PROSITE" id="PS50893">
    <property type="entry name" value="ABC_TRANSPORTER_2"/>
    <property type="match status" value="1"/>
</dbReference>
<comment type="caution">
    <text evidence="7">The sequence shown here is derived from an EMBL/GenBank/DDBJ whole genome shotgun (WGS) entry which is preliminary data.</text>
</comment>
<evidence type="ECO:0000259" key="6">
    <source>
        <dbReference type="PROSITE" id="PS50893"/>
    </source>
</evidence>
<dbReference type="PROSITE" id="PS00211">
    <property type="entry name" value="ABC_TRANSPORTER_1"/>
    <property type="match status" value="1"/>
</dbReference>
<dbReference type="EMBL" id="QMEY01000020">
    <property type="protein sequence ID" value="RBQ15859.1"/>
    <property type="molecule type" value="Genomic_DNA"/>
</dbReference>
<dbReference type="PANTHER" id="PTHR43820">
    <property type="entry name" value="HIGH-AFFINITY BRANCHED-CHAIN AMINO ACID TRANSPORT ATP-BINDING PROTEIN LIVF"/>
    <property type="match status" value="1"/>
</dbReference>
<dbReference type="InterPro" id="IPR003593">
    <property type="entry name" value="AAA+_ATPase"/>
</dbReference>
<dbReference type="AlphaFoldDB" id="A0A366LR43"/>
<name>A0A366LR43_9ACTN</name>
<sequence>MLEVSDITAGYGNSTVLTGVSLSIERSEAVTVLGANGAGKSTLIQAIAGLTPIRSGEIRFEGERINGLSAARIVRRGLVLCPEGRHLFPQMSVRENLMLGAYSRKAGRSAIAAQIDEVLDIFPALKEKRTVYAGSLSGGEQQMVAIGRALMAKPRLLLLDEPSLGLAPLLVQTVMRVVGEINQRGIAIGLVEQNAAAALELASRGYVLETGAMVIQGSARELSTDDRVRAAYLGVVEQTAD</sequence>
<evidence type="ECO:0000256" key="2">
    <source>
        <dbReference type="ARBA" id="ARBA00022448"/>
    </source>
</evidence>
<protein>
    <submittedName>
        <fullName evidence="7">ABC transporter ATP-binding protein</fullName>
    </submittedName>
</protein>
<accession>A0A366LR43</accession>
<comment type="similarity">
    <text evidence="1">Belongs to the ABC transporter superfamily.</text>
</comment>
<dbReference type="GO" id="GO:0005524">
    <property type="term" value="F:ATP binding"/>
    <property type="evidence" value="ECO:0007669"/>
    <property type="project" value="UniProtKB-KW"/>
</dbReference>
<dbReference type="Gene3D" id="3.40.50.300">
    <property type="entry name" value="P-loop containing nucleotide triphosphate hydrolases"/>
    <property type="match status" value="1"/>
</dbReference>
<dbReference type="RefSeq" id="WP_113984780.1">
    <property type="nucleotide sequence ID" value="NZ_QMEY01000020.1"/>
</dbReference>
<evidence type="ECO:0000313" key="8">
    <source>
        <dbReference type="Proteomes" id="UP000253303"/>
    </source>
</evidence>
<keyword evidence="3" id="KW-0547">Nucleotide-binding</keyword>
<dbReference type="SUPFAM" id="SSF52540">
    <property type="entry name" value="P-loop containing nucleoside triphosphate hydrolases"/>
    <property type="match status" value="1"/>
</dbReference>
<dbReference type="InterPro" id="IPR003439">
    <property type="entry name" value="ABC_transporter-like_ATP-bd"/>
</dbReference>
<organism evidence="7 8">
    <name type="scientific">Spongiactinospora rosea</name>
    <dbReference type="NCBI Taxonomy" id="2248750"/>
    <lineage>
        <taxon>Bacteria</taxon>
        <taxon>Bacillati</taxon>
        <taxon>Actinomycetota</taxon>
        <taxon>Actinomycetes</taxon>
        <taxon>Streptosporangiales</taxon>
        <taxon>Streptosporangiaceae</taxon>
        <taxon>Spongiactinospora</taxon>
    </lineage>
</organism>
<dbReference type="PANTHER" id="PTHR43820:SF4">
    <property type="entry name" value="HIGH-AFFINITY BRANCHED-CHAIN AMINO ACID TRANSPORT ATP-BINDING PROTEIN LIVF"/>
    <property type="match status" value="1"/>
</dbReference>
<evidence type="ECO:0000256" key="3">
    <source>
        <dbReference type="ARBA" id="ARBA00022741"/>
    </source>
</evidence>
<evidence type="ECO:0000256" key="5">
    <source>
        <dbReference type="ARBA" id="ARBA00022970"/>
    </source>
</evidence>
<evidence type="ECO:0000313" key="7">
    <source>
        <dbReference type="EMBL" id="RBQ15859.1"/>
    </source>
</evidence>
<reference evidence="7 8" key="1">
    <citation type="submission" date="2018-06" db="EMBL/GenBank/DDBJ databases">
        <title>Sphaerisporangium craniellae sp. nov., isolated from a marine sponge in the South China Sea.</title>
        <authorList>
            <person name="Li L."/>
        </authorList>
    </citation>
    <scope>NUCLEOTIDE SEQUENCE [LARGE SCALE GENOMIC DNA]</scope>
    <source>
        <strain evidence="7 8">LHW63015</strain>
    </source>
</reference>
<keyword evidence="4 7" id="KW-0067">ATP-binding</keyword>
<dbReference type="GO" id="GO:0015807">
    <property type="term" value="P:L-amino acid transport"/>
    <property type="evidence" value="ECO:0007669"/>
    <property type="project" value="TreeGrafter"/>
</dbReference>
<gene>
    <name evidence="7" type="ORF">DP939_33150</name>
</gene>
<dbReference type="InterPro" id="IPR052156">
    <property type="entry name" value="BCAA_Transport_ATP-bd_LivF"/>
</dbReference>
<dbReference type="OrthoDB" id="5179231at2"/>
<keyword evidence="2" id="KW-0813">Transport</keyword>
<evidence type="ECO:0000256" key="4">
    <source>
        <dbReference type="ARBA" id="ARBA00022840"/>
    </source>
</evidence>
<dbReference type="GO" id="GO:0015658">
    <property type="term" value="F:branched-chain amino acid transmembrane transporter activity"/>
    <property type="evidence" value="ECO:0007669"/>
    <property type="project" value="TreeGrafter"/>
</dbReference>
<dbReference type="InterPro" id="IPR027417">
    <property type="entry name" value="P-loop_NTPase"/>
</dbReference>
<dbReference type="SMART" id="SM00382">
    <property type="entry name" value="AAA"/>
    <property type="match status" value="1"/>
</dbReference>
<dbReference type="CDD" id="cd03224">
    <property type="entry name" value="ABC_TM1139_LivF_branched"/>
    <property type="match status" value="1"/>
</dbReference>
<feature type="domain" description="ABC transporter" evidence="6">
    <location>
        <begin position="2"/>
        <end position="235"/>
    </location>
</feature>
<keyword evidence="5" id="KW-0029">Amino-acid transport</keyword>
<evidence type="ECO:0000256" key="1">
    <source>
        <dbReference type="ARBA" id="ARBA00005417"/>
    </source>
</evidence>
<proteinExistence type="inferred from homology"/>
<dbReference type="Proteomes" id="UP000253303">
    <property type="component" value="Unassembled WGS sequence"/>
</dbReference>
<dbReference type="GO" id="GO:0016887">
    <property type="term" value="F:ATP hydrolysis activity"/>
    <property type="evidence" value="ECO:0007669"/>
    <property type="project" value="InterPro"/>
</dbReference>
<dbReference type="Pfam" id="PF00005">
    <property type="entry name" value="ABC_tran"/>
    <property type="match status" value="1"/>
</dbReference>
<dbReference type="InterPro" id="IPR017871">
    <property type="entry name" value="ABC_transporter-like_CS"/>
</dbReference>